<dbReference type="Proteomes" id="UP000259040">
    <property type="component" value="Segment"/>
</dbReference>
<dbReference type="PROSITE" id="PS51747">
    <property type="entry name" value="CYT_DCMP_DEAMINASES_2"/>
    <property type="match status" value="1"/>
</dbReference>
<dbReference type="Gene3D" id="3.40.140.10">
    <property type="entry name" value="Cytidine Deaminase, domain 2"/>
    <property type="match status" value="1"/>
</dbReference>
<evidence type="ECO:0000256" key="2">
    <source>
        <dbReference type="ARBA" id="ARBA00022723"/>
    </source>
</evidence>
<dbReference type="SUPFAM" id="SSF53927">
    <property type="entry name" value="Cytidine deaminase-like"/>
    <property type="match status" value="1"/>
</dbReference>
<dbReference type="InterPro" id="IPR016193">
    <property type="entry name" value="Cytidine_deaminase-like"/>
</dbReference>
<organism evidence="6 7">
    <name type="scientific">Streptomyces phage Starbow</name>
    <dbReference type="NCBI Taxonomy" id="2283266"/>
    <lineage>
        <taxon>Viruses</taxon>
        <taxon>Duplodnaviria</taxon>
        <taxon>Heunggongvirae</taxon>
        <taxon>Uroviricota</taxon>
        <taxon>Caudoviricetes</taxon>
        <taxon>Stanwilliamsviridae</taxon>
        <taxon>Boydwoodruffvirinae</taxon>
        <taxon>Karimacvirus</taxon>
        <taxon>Karimacvirus karimac</taxon>
        <taxon>Streptomyces virus Karimac</taxon>
    </lineage>
</organism>
<dbReference type="EMBL" id="MH576964">
    <property type="protein sequence ID" value="AXH66692.1"/>
    <property type="molecule type" value="Genomic_DNA"/>
</dbReference>
<comment type="similarity">
    <text evidence="1">Belongs to the cytidine and deoxycytidylate deaminase family.</text>
</comment>
<keyword evidence="2" id="KW-0479">Metal-binding</keyword>
<evidence type="ECO:0000259" key="5">
    <source>
        <dbReference type="PROSITE" id="PS51747"/>
    </source>
</evidence>
<evidence type="ECO:0000313" key="6">
    <source>
        <dbReference type="EMBL" id="AXH66692.1"/>
    </source>
</evidence>
<sequence>MANSESTGLSKKDRSFLSLAMELSSNSNMKQKHGAVIVRSGRVLSRGWNTLKNDPSNVSDEHIERFCSVHAEAMAIARCKKAAGAIIYIARNKEGQPVFSKPCDACDKAIKLAGIKRVVYTC</sequence>
<name>A0A345M871_9CAUD</name>
<dbReference type="PANTHER" id="PTHR11086:SF18">
    <property type="entry name" value="DEOXYCYTIDYLATE DEAMINASE"/>
    <property type="match status" value="1"/>
</dbReference>
<evidence type="ECO:0000313" key="7">
    <source>
        <dbReference type="Proteomes" id="UP000259040"/>
    </source>
</evidence>
<evidence type="ECO:0000256" key="1">
    <source>
        <dbReference type="ARBA" id="ARBA00006576"/>
    </source>
</evidence>
<accession>A0A345M871</accession>
<dbReference type="PANTHER" id="PTHR11086">
    <property type="entry name" value="DEOXYCYTIDYLATE DEAMINASE-RELATED"/>
    <property type="match status" value="1"/>
</dbReference>
<dbReference type="GO" id="GO:0008270">
    <property type="term" value="F:zinc ion binding"/>
    <property type="evidence" value="ECO:0007669"/>
    <property type="project" value="InterPro"/>
</dbReference>
<dbReference type="PROSITE" id="PS00903">
    <property type="entry name" value="CYT_DCMP_DEAMINASES_1"/>
    <property type="match status" value="1"/>
</dbReference>
<dbReference type="Pfam" id="PF00383">
    <property type="entry name" value="dCMP_cyt_deam_1"/>
    <property type="match status" value="1"/>
</dbReference>
<dbReference type="InterPro" id="IPR016192">
    <property type="entry name" value="APOBEC/CMP_deaminase_Zn-bd"/>
</dbReference>
<feature type="domain" description="CMP/dCMP-type deaminase" evidence="5">
    <location>
        <begin position="11"/>
        <end position="122"/>
    </location>
</feature>
<keyword evidence="3" id="KW-0378">Hydrolase</keyword>
<evidence type="ECO:0000256" key="4">
    <source>
        <dbReference type="ARBA" id="ARBA00022833"/>
    </source>
</evidence>
<dbReference type="InterPro" id="IPR015517">
    <property type="entry name" value="dCMP_deaminase-rel"/>
</dbReference>
<evidence type="ECO:0000256" key="3">
    <source>
        <dbReference type="ARBA" id="ARBA00022801"/>
    </source>
</evidence>
<dbReference type="GO" id="GO:0004132">
    <property type="term" value="F:dCMP deaminase activity"/>
    <property type="evidence" value="ECO:0007669"/>
    <property type="project" value="TreeGrafter"/>
</dbReference>
<proteinExistence type="inferred from homology"/>
<protein>
    <submittedName>
        <fullName evidence="6">Deoxycytidylate deaminase</fullName>
    </submittedName>
</protein>
<keyword evidence="4" id="KW-0862">Zinc</keyword>
<gene>
    <name evidence="6" type="primary">228</name>
    <name evidence="6" type="ORF">SEA_STARBOW_228</name>
</gene>
<dbReference type="InterPro" id="IPR002125">
    <property type="entry name" value="CMP_dCMP_dom"/>
</dbReference>
<reference evidence="6 7" key="1">
    <citation type="submission" date="2018-07" db="EMBL/GenBank/DDBJ databases">
        <authorList>
            <person name="Boyd E.M."/>
            <person name="Barkley D.B."/>
            <person name="Naeem H."/>
            <person name="Vanhorne R."/>
            <person name="Nayek S."/>
            <person name="Layton S.R."/>
            <person name="Hughes L.E."/>
            <person name="Garlena R.A."/>
            <person name="Russell D.A."/>
            <person name="Pope W.H."/>
            <person name="Jacobs-Sera D."/>
            <person name="Hatfull G.F."/>
        </authorList>
    </citation>
    <scope>NUCLEOTIDE SEQUENCE [LARGE SCALE GENOMIC DNA]</scope>
</reference>